<dbReference type="AlphaFoldDB" id="A0A7G3G996"/>
<reference evidence="2 3" key="1">
    <citation type="submission" date="2018-01" db="EMBL/GenBank/DDBJ databases">
        <title>Genome sequence of Iodobacter sp. strain PCH194 isolated from Indian Trans-Himalaya.</title>
        <authorList>
            <person name="Kumar V."/>
            <person name="Thakur V."/>
            <person name="Kumar S."/>
            <person name="Singh D."/>
        </authorList>
    </citation>
    <scope>NUCLEOTIDE SEQUENCE [LARGE SCALE GENOMIC DNA]</scope>
    <source>
        <strain evidence="2 3">PCH194</strain>
    </source>
</reference>
<organism evidence="2 3">
    <name type="scientific">Iodobacter fluviatilis</name>
    <dbReference type="NCBI Taxonomy" id="537"/>
    <lineage>
        <taxon>Bacteria</taxon>
        <taxon>Pseudomonadati</taxon>
        <taxon>Pseudomonadota</taxon>
        <taxon>Betaproteobacteria</taxon>
        <taxon>Neisseriales</taxon>
        <taxon>Chitinibacteraceae</taxon>
        <taxon>Iodobacter</taxon>
    </lineage>
</organism>
<evidence type="ECO:0000313" key="3">
    <source>
        <dbReference type="Proteomes" id="UP000515917"/>
    </source>
</evidence>
<dbReference type="KEGG" id="ifl:C1H71_10400"/>
<dbReference type="RefSeq" id="WP_130106480.1">
    <property type="nucleotide sequence ID" value="NZ_CP025781.1"/>
</dbReference>
<dbReference type="InterPro" id="IPR001107">
    <property type="entry name" value="Band_7"/>
</dbReference>
<dbReference type="EMBL" id="CP025781">
    <property type="protein sequence ID" value="QBC43917.1"/>
    <property type="molecule type" value="Genomic_DNA"/>
</dbReference>
<accession>A0A7G3G996</accession>
<sequence>MGRFSECCLFILFVVINADISISFRIDSGAAPVLYQKYKRGFEEIISQIIRNGIRNVLNNYGSKYDAEGLSNLVL</sequence>
<dbReference type="Proteomes" id="UP000515917">
    <property type="component" value="Chromosome"/>
</dbReference>
<keyword evidence="3" id="KW-1185">Reference proteome</keyword>
<gene>
    <name evidence="2" type="ORF">C1H71_10400</name>
</gene>
<proteinExistence type="predicted"/>
<protein>
    <recommendedName>
        <fullName evidence="1">Band 7 domain-containing protein</fullName>
    </recommendedName>
</protein>
<evidence type="ECO:0000313" key="2">
    <source>
        <dbReference type="EMBL" id="QBC43917.1"/>
    </source>
</evidence>
<dbReference type="Pfam" id="PF01145">
    <property type="entry name" value="Band_7"/>
    <property type="match status" value="1"/>
</dbReference>
<name>A0A7G3G996_9NEIS</name>
<feature type="domain" description="Band 7" evidence="1">
    <location>
        <begin position="14"/>
        <end position="62"/>
    </location>
</feature>
<evidence type="ECO:0000259" key="1">
    <source>
        <dbReference type="Pfam" id="PF01145"/>
    </source>
</evidence>